<feature type="region of interest" description="Disordered" evidence="3">
    <location>
        <begin position="1534"/>
        <end position="1604"/>
    </location>
</feature>
<feature type="region of interest" description="Disordered" evidence="3">
    <location>
        <begin position="1256"/>
        <end position="1338"/>
    </location>
</feature>
<feature type="compositionally biased region" description="Polar residues" evidence="3">
    <location>
        <begin position="941"/>
        <end position="1008"/>
    </location>
</feature>
<comment type="caution">
    <text evidence="5">The sequence shown here is derived from an EMBL/GenBank/DDBJ whole genome shotgun (WGS) entry which is preliminary data.</text>
</comment>
<proteinExistence type="predicted"/>
<feature type="compositionally biased region" description="Polar residues" evidence="3">
    <location>
        <begin position="785"/>
        <end position="800"/>
    </location>
</feature>
<feature type="compositionally biased region" description="Low complexity" evidence="3">
    <location>
        <begin position="1299"/>
        <end position="1311"/>
    </location>
</feature>
<organism evidence="5 6">
    <name type="scientific">Euphydryas editha</name>
    <name type="common">Edith's checkerspot</name>
    <dbReference type="NCBI Taxonomy" id="104508"/>
    <lineage>
        <taxon>Eukaryota</taxon>
        <taxon>Metazoa</taxon>
        <taxon>Ecdysozoa</taxon>
        <taxon>Arthropoda</taxon>
        <taxon>Hexapoda</taxon>
        <taxon>Insecta</taxon>
        <taxon>Pterygota</taxon>
        <taxon>Neoptera</taxon>
        <taxon>Endopterygota</taxon>
        <taxon>Lepidoptera</taxon>
        <taxon>Glossata</taxon>
        <taxon>Ditrysia</taxon>
        <taxon>Papilionoidea</taxon>
        <taxon>Nymphalidae</taxon>
        <taxon>Nymphalinae</taxon>
        <taxon>Euphydryas</taxon>
    </lineage>
</organism>
<feature type="region of interest" description="Disordered" evidence="3">
    <location>
        <begin position="1"/>
        <end position="46"/>
    </location>
</feature>
<feature type="region of interest" description="Disordered" evidence="3">
    <location>
        <begin position="1903"/>
        <end position="1990"/>
    </location>
</feature>
<dbReference type="PANTHER" id="PTHR15963">
    <property type="entry name" value="GENERAL RECEPTOR FOR PHOSPHOINOSITIDES 1-ASSOCIATED SCAFFOLD PROTEIN-RELATED"/>
    <property type="match status" value="1"/>
</dbReference>
<feature type="region of interest" description="Disordered" evidence="3">
    <location>
        <begin position="184"/>
        <end position="215"/>
    </location>
</feature>
<keyword evidence="6" id="KW-1185">Reference proteome</keyword>
<feature type="compositionally biased region" description="Low complexity" evidence="3">
    <location>
        <begin position="1269"/>
        <end position="1280"/>
    </location>
</feature>
<evidence type="ECO:0000256" key="1">
    <source>
        <dbReference type="ARBA" id="ARBA00004496"/>
    </source>
</evidence>
<feature type="region of interest" description="Disordered" evidence="3">
    <location>
        <begin position="1624"/>
        <end position="1744"/>
    </location>
</feature>
<dbReference type="InterPro" id="IPR001478">
    <property type="entry name" value="PDZ"/>
</dbReference>
<feature type="compositionally biased region" description="Polar residues" evidence="3">
    <location>
        <begin position="1"/>
        <end position="16"/>
    </location>
</feature>
<dbReference type="InterPro" id="IPR052122">
    <property type="entry name" value="Intracell_Traff_Signaling_Reg"/>
</dbReference>
<feature type="compositionally biased region" description="Basic and acidic residues" evidence="3">
    <location>
        <begin position="724"/>
        <end position="735"/>
    </location>
</feature>
<dbReference type="Pfam" id="PF00595">
    <property type="entry name" value="PDZ"/>
    <property type="match status" value="1"/>
</dbReference>
<feature type="compositionally biased region" description="Polar residues" evidence="3">
    <location>
        <begin position="737"/>
        <end position="755"/>
    </location>
</feature>
<feature type="compositionally biased region" description="Polar residues" evidence="3">
    <location>
        <begin position="1572"/>
        <end position="1590"/>
    </location>
</feature>
<dbReference type="SMART" id="SM00228">
    <property type="entry name" value="PDZ"/>
    <property type="match status" value="1"/>
</dbReference>
<feature type="compositionally biased region" description="Low complexity" evidence="3">
    <location>
        <begin position="1676"/>
        <end position="1685"/>
    </location>
</feature>
<keyword evidence="2" id="KW-0963">Cytoplasm</keyword>
<dbReference type="SUPFAM" id="SSF50156">
    <property type="entry name" value="PDZ domain-like"/>
    <property type="match status" value="1"/>
</dbReference>
<reference evidence="5" key="1">
    <citation type="submission" date="2022-03" db="EMBL/GenBank/DDBJ databases">
        <authorList>
            <person name="Tunstrom K."/>
        </authorList>
    </citation>
    <scope>NUCLEOTIDE SEQUENCE</scope>
</reference>
<feature type="compositionally biased region" description="Basic residues" evidence="3">
    <location>
        <begin position="346"/>
        <end position="363"/>
    </location>
</feature>
<dbReference type="PROSITE" id="PS50106">
    <property type="entry name" value="PDZ"/>
    <property type="match status" value="1"/>
</dbReference>
<evidence type="ECO:0000256" key="3">
    <source>
        <dbReference type="SAM" id="MobiDB-lite"/>
    </source>
</evidence>
<feature type="region of interest" description="Disordered" evidence="3">
    <location>
        <begin position="867"/>
        <end position="1010"/>
    </location>
</feature>
<name>A0AAU9V0G3_EUPED</name>
<dbReference type="EMBL" id="CAKOGL010000026">
    <property type="protein sequence ID" value="CAH2103552.1"/>
    <property type="molecule type" value="Genomic_DNA"/>
</dbReference>
<evidence type="ECO:0000259" key="4">
    <source>
        <dbReference type="PROSITE" id="PS50106"/>
    </source>
</evidence>
<feature type="region of interest" description="Disordered" evidence="3">
    <location>
        <begin position="492"/>
        <end position="523"/>
    </location>
</feature>
<feature type="compositionally biased region" description="Polar residues" evidence="3">
    <location>
        <begin position="807"/>
        <end position="817"/>
    </location>
</feature>
<feature type="compositionally biased region" description="Basic and acidic residues" evidence="3">
    <location>
        <begin position="364"/>
        <end position="378"/>
    </location>
</feature>
<protein>
    <recommendedName>
        <fullName evidence="4">PDZ domain-containing protein</fullName>
    </recommendedName>
</protein>
<dbReference type="InterPro" id="IPR036034">
    <property type="entry name" value="PDZ_sf"/>
</dbReference>
<dbReference type="PANTHER" id="PTHR15963:SF5">
    <property type="entry name" value="SHORT SPINDLE 6, ISOFORM A"/>
    <property type="match status" value="1"/>
</dbReference>
<comment type="subcellular location">
    <subcellularLocation>
        <location evidence="1">Cytoplasm</location>
    </subcellularLocation>
</comment>
<feature type="region of interest" description="Disordered" evidence="3">
    <location>
        <begin position="774"/>
        <end position="829"/>
    </location>
</feature>
<evidence type="ECO:0000313" key="6">
    <source>
        <dbReference type="Proteomes" id="UP001153954"/>
    </source>
</evidence>
<feature type="compositionally biased region" description="Basic residues" evidence="3">
    <location>
        <begin position="493"/>
        <end position="503"/>
    </location>
</feature>
<dbReference type="Gene3D" id="2.30.42.10">
    <property type="match status" value="1"/>
</dbReference>
<evidence type="ECO:0000256" key="2">
    <source>
        <dbReference type="ARBA" id="ARBA00022490"/>
    </source>
</evidence>
<feature type="compositionally biased region" description="Polar residues" evidence="3">
    <location>
        <begin position="1686"/>
        <end position="1722"/>
    </location>
</feature>
<feature type="region of interest" description="Disordered" evidence="3">
    <location>
        <begin position="1147"/>
        <end position="1166"/>
    </location>
</feature>
<feature type="compositionally biased region" description="Gly residues" evidence="3">
    <location>
        <begin position="1312"/>
        <end position="1322"/>
    </location>
</feature>
<feature type="region of interest" description="Disordered" evidence="3">
    <location>
        <begin position="346"/>
        <end position="380"/>
    </location>
</feature>
<feature type="compositionally biased region" description="Low complexity" evidence="3">
    <location>
        <begin position="1904"/>
        <end position="1919"/>
    </location>
</feature>
<dbReference type="Proteomes" id="UP001153954">
    <property type="component" value="Unassembled WGS sequence"/>
</dbReference>
<feature type="domain" description="PDZ" evidence="4">
    <location>
        <begin position="55"/>
        <end position="143"/>
    </location>
</feature>
<gene>
    <name evidence="5" type="ORF">EEDITHA_LOCUS18045</name>
</gene>
<sequence length="2179" mass="232117">MSSPKLNERCPSSMSNGKKHLSTESKEDSLDNSIRESIKSERAGAKSEEDCRRRTIIVEKKNGSYGFTLQSYGIHYKKEQEIEVITYVDHVEADGPAAAAGMREGDVILSINGTDVERADHATIVTAINACDSRMRIVVIFEDCVRKVELHLKYINIQRTLQSKMRELEQLSIRERHVFDSNWKTHSLPSQKKKSSPSDIISDSEENNINDNINSGYCRPTLSSENVTTAKPPQPNVFMYQYLDPRYGACIIQPNLRTGGFVITVGSPRNRRDCHHYVVKTSTECHRVSEAYKPANGKQTKSHRNSHSHGCAPCMPVYNNQDANSLEAYDLASPCCDPHCVPNSRKKVRRKKESSKEHKRKEKYHQVDKSTQKPDACSHNHTKKVCSSGHCSNRYRYLTTESTQTSQCSLQSYATSNATVPCDNSASSYSTSLSSDTLFWDNDRSEAKSSPKIQYQSSHQHVKPKSWDNLATKAIGGYGFGYGYLDTTVKQTNRSKSHGRSHGGRSGQNHHDCHHTHRQNGTPHHYVYGRSQSHCPPTKSTESLIVVPKYQLESSGSESRLACDCGDSVEYYRRMGPTKSPVESHSNYYSQRFVYPAHSYKKKDPNKHLLCKHPSTRNCIMWQVNLRDVGISADTPIISQFCGFSDKQIISSREKYLKIKQIEKNGLLKNIFCNKVILLGRLLDWNEVENTLSTHTRVRRQSFIPRGRYRGQTQSQYLAIDRGNGKDEGRAEAHSAADSSRASVSGNSGMGQAQSQSIYDANCDDCYGKSNREVENLKRPVGSQPEGSTYGSNIGPTWPSNDRFGTIQPTGPNTSGTIGYRPNGATTGRYNPPVLGGSVYTPGESPINNRYGSIGNRGIVPNEVSNRYEPQANSGISKTRPGDYISPEAEGNAGGLRPGEINVRNKYGPGTNTNDFRPAGSQSGSRPDLTITRSPGRDNYLPNQGNIFNHRQGDSQTGPGGNLPQSGTYGPDQTSYSNQPTQSESGGTLGVSPSGTGYSPSQVGTNYSPGFGSQAPGGVYSPMKEISGFGTVQGGIPNTNWPMASGPYSGPGGSVFCCVVPNNGVGNIYQNNYETGKRVPNLNGGQTPYFGQIPYGGYYKTGSDGSTPFNIGQQYGIPGVTTTPGTQYGQGTSPGSSIPGSQYIIGGSSAPGGPYRSGGAGSPSDSGGQYLPGGIGSSLVPGRQYTHGGNNGSPMLGGQYMPGGTGSSAVPGGQYTPGGVDSSLLPGKQYIPGDIRGGPGNTGITSIPGGHYIPDSTSGSSIPGGQYIPGASSGSPTPGGQYTPTDTGVSLGSEGQYIPGSSSGSRAPGGQYTPGGTGGSFGPRGQYIPGSTDGYALPGTQYTTGGGDSTIPGGQYFPVGSSGSSVPGREYIPGGIRGPNGSGSSLVPGGQYMPDGSSVPRGQFIPGGTSIPGGTYIPGGSVSGGQYVPGGLGGTSVPGGQYVPDGSSVPGGTYIPSVSVPGRQYIPGGVGSTTVPGGQYVPGDIRGGPGLVSGTSVPQGQYIPGSTGSGINVPGNQYGPSGTGSTTVPGQYIPGSSGVDALPRGQYGSVNTGGSTIPGYQGKLPSSGGPYDTSQQGYHNQGDSRGQGNEYNGIPQNYLDPNTVITDEDDSEAEANVAQNVNGTTASAFSKGGNDKGRAQTSVQGTYTGSGSFQAQAQITGENKEAQSEVSGGKKGASSSASGSGRNNKSQANVQLGSETGSVQTQSQSNGIMHSSNSQVQGSVKGGMADAQARGPGSTSSQAQIGFTPYKDEEKARHDLQHIPFTGGGMASAQSSGRTGQSQTQLHGTFKYGITYNGAAQSGASLDKDAIFPNRLSFEKINVFDEKNKNINVDKINTDTTETPQALDSEIPLLENSTLPESNNANEKNDIPTTENVMDESMKNSESRYAGHAHKDHHVLEAFNSTNSSSPTSTGTRRSFQTNYGNIPDYEFTTDKEEPQPEYETDVGYEGDGNDATDVEQNEYSNYDEYTRDSPTHQYLQSSNRKGLEVRQTTGGNTQHILLGSLKDHNAEIIQKDTERPDENKVYQPGERVPGTGGYTIPVGFTGSVKSIASKDKTYVVGSKEYPSQAQTVTLTPGTGKIKYTHPSSYGKYVKPKNLRSLHSPKENDNRYVSVSKSVTRALDSDNNIRKQYSHTYYTKSSSCGYFTFTCTMVSSAEGRKKVCKPKMPTNPDGTPIRC</sequence>
<feature type="compositionally biased region" description="Polar residues" evidence="3">
    <location>
        <begin position="1976"/>
        <end position="1990"/>
    </location>
</feature>
<feature type="region of interest" description="Disordered" evidence="3">
    <location>
        <begin position="724"/>
        <end position="755"/>
    </location>
</feature>
<feature type="compositionally biased region" description="Acidic residues" evidence="3">
    <location>
        <begin position="1940"/>
        <end position="1961"/>
    </location>
</feature>
<feature type="compositionally biased region" description="Polar residues" evidence="3">
    <location>
        <begin position="910"/>
        <end position="925"/>
    </location>
</feature>
<feature type="compositionally biased region" description="Basic and acidic residues" evidence="3">
    <location>
        <begin position="21"/>
        <end position="46"/>
    </location>
</feature>
<feature type="compositionally biased region" description="Polar residues" evidence="3">
    <location>
        <begin position="1639"/>
        <end position="1661"/>
    </location>
</feature>
<accession>A0AAU9V0G3</accession>
<evidence type="ECO:0000313" key="5">
    <source>
        <dbReference type="EMBL" id="CAH2103552.1"/>
    </source>
</evidence>
<dbReference type="CDD" id="cd06713">
    <property type="entry name" value="PDZ_tamalin_CYTIP-like"/>
    <property type="match status" value="1"/>
</dbReference>
<dbReference type="GO" id="GO:0005737">
    <property type="term" value="C:cytoplasm"/>
    <property type="evidence" value="ECO:0007669"/>
    <property type="project" value="UniProtKB-SubCell"/>
</dbReference>